<dbReference type="GO" id="GO:0003964">
    <property type="term" value="F:RNA-directed DNA polymerase activity"/>
    <property type="evidence" value="ECO:0007669"/>
    <property type="project" value="UniProtKB-KW"/>
</dbReference>
<reference evidence="2" key="1">
    <citation type="submission" date="2017-03" db="EMBL/GenBank/DDBJ databases">
        <title>Phytopthora megakarya and P. palmivora, two closely related causual agents of cacao black pod achieved similar genome size and gene model numbers by different mechanisms.</title>
        <authorList>
            <person name="Ali S."/>
            <person name="Shao J."/>
            <person name="Larry D.J."/>
            <person name="Kronmiller B."/>
            <person name="Shen D."/>
            <person name="Strem M.D."/>
            <person name="Melnick R.L."/>
            <person name="Guiltinan M.J."/>
            <person name="Tyler B.M."/>
            <person name="Meinhardt L.W."/>
            <person name="Bailey B.A."/>
        </authorList>
    </citation>
    <scope>NUCLEOTIDE SEQUENCE [LARGE SCALE GENOMIC DNA]</scope>
    <source>
        <strain evidence="2">zdho120</strain>
    </source>
</reference>
<evidence type="ECO:0000313" key="1">
    <source>
        <dbReference type="EMBL" id="OWZ04323.1"/>
    </source>
</evidence>
<dbReference type="AlphaFoldDB" id="A0A225VFZ6"/>
<sequence length="68" mass="7487">MAYPVPCIGPRSALNGAFLAGSVHAQFYMSAADHPQTDGQTDRVNRVLVDLLSYAQSFYNWSDYLSMA</sequence>
<accession>A0A225VFZ6</accession>
<keyword evidence="1" id="KW-0548">Nucleotidyltransferase</keyword>
<proteinExistence type="predicted"/>
<comment type="caution">
    <text evidence="1">The sequence shown here is derived from an EMBL/GenBank/DDBJ whole genome shotgun (WGS) entry which is preliminary data.</text>
</comment>
<dbReference type="SUPFAM" id="SSF53098">
    <property type="entry name" value="Ribonuclease H-like"/>
    <property type="match status" value="1"/>
</dbReference>
<dbReference type="InterPro" id="IPR012337">
    <property type="entry name" value="RNaseH-like_sf"/>
</dbReference>
<name>A0A225VFZ6_9STRA</name>
<dbReference type="EMBL" id="NBNE01005024">
    <property type="protein sequence ID" value="OWZ04323.1"/>
    <property type="molecule type" value="Genomic_DNA"/>
</dbReference>
<protein>
    <submittedName>
        <fullName evidence="1">Reverse transcriptase</fullName>
    </submittedName>
</protein>
<keyword evidence="2" id="KW-1185">Reference proteome</keyword>
<organism evidence="1 2">
    <name type="scientific">Phytophthora megakarya</name>
    <dbReference type="NCBI Taxonomy" id="4795"/>
    <lineage>
        <taxon>Eukaryota</taxon>
        <taxon>Sar</taxon>
        <taxon>Stramenopiles</taxon>
        <taxon>Oomycota</taxon>
        <taxon>Peronosporomycetes</taxon>
        <taxon>Peronosporales</taxon>
        <taxon>Peronosporaceae</taxon>
        <taxon>Phytophthora</taxon>
    </lineage>
</organism>
<gene>
    <name evidence="1" type="ORF">PHMEG_00023793</name>
</gene>
<keyword evidence="1" id="KW-0808">Transferase</keyword>
<dbReference type="Proteomes" id="UP000198211">
    <property type="component" value="Unassembled WGS sequence"/>
</dbReference>
<evidence type="ECO:0000313" key="2">
    <source>
        <dbReference type="Proteomes" id="UP000198211"/>
    </source>
</evidence>
<keyword evidence="1" id="KW-0695">RNA-directed DNA polymerase</keyword>
<dbReference type="OrthoDB" id="2273864at2759"/>